<dbReference type="Proteomes" id="UP001156641">
    <property type="component" value="Unassembled WGS sequence"/>
</dbReference>
<reference evidence="2" key="1">
    <citation type="journal article" date="2019" name="Int. J. Syst. Evol. Microbiol.">
        <title>The Global Catalogue of Microorganisms (GCM) 10K type strain sequencing project: providing services to taxonomists for standard genome sequencing and annotation.</title>
        <authorList>
            <consortium name="The Broad Institute Genomics Platform"/>
            <consortium name="The Broad Institute Genome Sequencing Center for Infectious Disease"/>
            <person name="Wu L."/>
            <person name="Ma J."/>
        </authorList>
    </citation>
    <scope>NUCLEOTIDE SEQUENCE [LARGE SCALE GENOMIC DNA]</scope>
    <source>
        <strain evidence="2">NBRC 112502</strain>
    </source>
</reference>
<keyword evidence="2" id="KW-1185">Reference proteome</keyword>
<gene>
    <name evidence="1" type="ORF">GCM10010909_35550</name>
</gene>
<evidence type="ECO:0000313" key="2">
    <source>
        <dbReference type="Proteomes" id="UP001156641"/>
    </source>
</evidence>
<dbReference type="EMBL" id="BSOS01000098">
    <property type="protein sequence ID" value="GLR68873.1"/>
    <property type="molecule type" value="Genomic_DNA"/>
</dbReference>
<organism evidence="1 2">
    <name type="scientific">Acidocella aquatica</name>
    <dbReference type="NCBI Taxonomy" id="1922313"/>
    <lineage>
        <taxon>Bacteria</taxon>
        <taxon>Pseudomonadati</taxon>
        <taxon>Pseudomonadota</taxon>
        <taxon>Alphaproteobacteria</taxon>
        <taxon>Acetobacterales</taxon>
        <taxon>Acidocellaceae</taxon>
        <taxon>Acidocella</taxon>
    </lineage>
</organism>
<name>A0ABQ6ABD2_9PROT</name>
<proteinExistence type="predicted"/>
<sequence>MTTKTSYGFILWAVPRFHRPAQITPNLNAAAPQVNPLFAAARAIEVATAPAPGKTTASLTEASDCQYAYH</sequence>
<accession>A0ABQ6ABD2</accession>
<protein>
    <submittedName>
        <fullName evidence="1">Uncharacterized protein</fullName>
    </submittedName>
</protein>
<comment type="caution">
    <text evidence="1">The sequence shown here is derived from an EMBL/GenBank/DDBJ whole genome shotgun (WGS) entry which is preliminary data.</text>
</comment>
<evidence type="ECO:0000313" key="1">
    <source>
        <dbReference type="EMBL" id="GLR68873.1"/>
    </source>
</evidence>